<feature type="compositionally biased region" description="Low complexity" evidence="1">
    <location>
        <begin position="43"/>
        <end position="56"/>
    </location>
</feature>
<feature type="compositionally biased region" description="Low complexity" evidence="1">
    <location>
        <begin position="22"/>
        <end position="31"/>
    </location>
</feature>
<sequence>MDVIKILEYFYPSTDLDQKQRSFSPSSSSPSIARSTPAHHNPSTGTSSSSGKSLSL</sequence>
<dbReference type="EMBL" id="VDEP01000039">
    <property type="protein sequence ID" value="KAA1135310.1"/>
    <property type="molecule type" value="Genomic_DNA"/>
</dbReference>
<evidence type="ECO:0000313" key="2">
    <source>
        <dbReference type="EMBL" id="KAA1135310.1"/>
    </source>
</evidence>
<name>A0A5B0SBV6_PUCGR</name>
<dbReference type="AlphaFoldDB" id="A0A5B0SBV6"/>
<proteinExistence type="predicted"/>
<gene>
    <name evidence="2" type="ORF">PGTUg99_007897</name>
</gene>
<protein>
    <submittedName>
        <fullName evidence="2">Uncharacterized protein</fullName>
    </submittedName>
</protein>
<comment type="caution">
    <text evidence="2">The sequence shown here is derived from an EMBL/GenBank/DDBJ whole genome shotgun (WGS) entry which is preliminary data.</text>
</comment>
<organism evidence="2 3">
    <name type="scientific">Puccinia graminis f. sp. tritici</name>
    <dbReference type="NCBI Taxonomy" id="56615"/>
    <lineage>
        <taxon>Eukaryota</taxon>
        <taxon>Fungi</taxon>
        <taxon>Dikarya</taxon>
        <taxon>Basidiomycota</taxon>
        <taxon>Pucciniomycotina</taxon>
        <taxon>Pucciniomycetes</taxon>
        <taxon>Pucciniales</taxon>
        <taxon>Pucciniaceae</taxon>
        <taxon>Puccinia</taxon>
    </lineage>
</organism>
<reference evidence="2 3" key="1">
    <citation type="submission" date="2019-05" db="EMBL/GenBank/DDBJ databases">
        <title>Emergence of the Ug99 lineage of the wheat stem rust pathogen through somatic hybridization.</title>
        <authorList>
            <person name="Li F."/>
            <person name="Upadhyaya N.M."/>
            <person name="Sperschneider J."/>
            <person name="Matny O."/>
            <person name="Nguyen-Phuc H."/>
            <person name="Mago R."/>
            <person name="Raley C."/>
            <person name="Miller M.E."/>
            <person name="Silverstein K.A.T."/>
            <person name="Henningsen E."/>
            <person name="Hirsch C.D."/>
            <person name="Visser B."/>
            <person name="Pretorius Z.A."/>
            <person name="Steffenson B.J."/>
            <person name="Schwessinger B."/>
            <person name="Dodds P.N."/>
            <person name="Figueroa M."/>
        </authorList>
    </citation>
    <scope>NUCLEOTIDE SEQUENCE [LARGE SCALE GENOMIC DNA]</scope>
    <source>
        <strain evidence="2 3">Ug99</strain>
    </source>
</reference>
<dbReference type="Proteomes" id="UP000325313">
    <property type="component" value="Unassembled WGS sequence"/>
</dbReference>
<accession>A0A5B0SBV6</accession>
<evidence type="ECO:0000256" key="1">
    <source>
        <dbReference type="SAM" id="MobiDB-lite"/>
    </source>
</evidence>
<feature type="region of interest" description="Disordered" evidence="1">
    <location>
        <begin position="17"/>
        <end position="56"/>
    </location>
</feature>
<evidence type="ECO:0000313" key="3">
    <source>
        <dbReference type="Proteomes" id="UP000325313"/>
    </source>
</evidence>